<dbReference type="RefSeq" id="WP_193186680.1">
    <property type="nucleotide sequence ID" value="NZ_JACVXA010000096.1"/>
</dbReference>
<keyword evidence="1" id="KW-1133">Transmembrane helix</keyword>
<feature type="transmembrane region" description="Helical" evidence="1">
    <location>
        <begin position="34"/>
        <end position="56"/>
    </location>
</feature>
<keyword evidence="1" id="KW-0812">Transmembrane</keyword>
<protein>
    <submittedName>
        <fullName evidence="2">Uncharacterized protein</fullName>
    </submittedName>
</protein>
<feature type="transmembrane region" description="Helical" evidence="1">
    <location>
        <begin position="94"/>
        <end position="114"/>
    </location>
</feature>
<comment type="caution">
    <text evidence="2">The sequence shown here is derived from an EMBL/GenBank/DDBJ whole genome shotgun (WGS) entry which is preliminary data.</text>
</comment>
<evidence type="ECO:0000313" key="3">
    <source>
        <dbReference type="Proteomes" id="UP000609121"/>
    </source>
</evidence>
<dbReference type="Pfam" id="PF20134">
    <property type="entry name" value="DUF6524"/>
    <property type="match status" value="1"/>
</dbReference>
<sequence>MSEILPRWAIAFLLVSATFNPTQVNYIRWALDRGWSGLSLTVLLGLVLFALWLIFLRATLRSIGPFGMALVAAIFAASVWVLRDLGILTLRNNAVTTWLGILGLSLVLGIGLGWSHVRRRLSGQADMDDVDED</sequence>
<organism evidence="2 3">
    <name type="scientific">Mangrovicoccus algicola</name>
    <dbReference type="NCBI Taxonomy" id="2771008"/>
    <lineage>
        <taxon>Bacteria</taxon>
        <taxon>Pseudomonadati</taxon>
        <taxon>Pseudomonadota</taxon>
        <taxon>Alphaproteobacteria</taxon>
        <taxon>Rhodobacterales</taxon>
        <taxon>Paracoccaceae</taxon>
        <taxon>Mangrovicoccus</taxon>
    </lineage>
</organism>
<keyword evidence="3" id="KW-1185">Reference proteome</keyword>
<dbReference type="EMBL" id="JACVXA010000096">
    <property type="protein sequence ID" value="MBE3640465.1"/>
    <property type="molecule type" value="Genomic_DNA"/>
</dbReference>
<evidence type="ECO:0000256" key="1">
    <source>
        <dbReference type="SAM" id="Phobius"/>
    </source>
</evidence>
<accession>A0A8J6YZE0</accession>
<keyword evidence="1" id="KW-0472">Membrane</keyword>
<dbReference type="AlphaFoldDB" id="A0A8J6YZE0"/>
<feature type="transmembrane region" description="Helical" evidence="1">
    <location>
        <begin position="63"/>
        <end position="82"/>
    </location>
</feature>
<name>A0A8J6YZE0_9RHOB</name>
<dbReference type="InterPro" id="IPR045387">
    <property type="entry name" value="DUF6524"/>
</dbReference>
<proteinExistence type="predicted"/>
<reference evidence="2" key="1">
    <citation type="submission" date="2020-09" db="EMBL/GenBank/DDBJ databases">
        <title>A novel bacterium of genus Mangrovicoccus, isolated from South China Sea.</title>
        <authorList>
            <person name="Huang H."/>
            <person name="Mo K."/>
            <person name="Hu Y."/>
        </authorList>
    </citation>
    <scope>NUCLEOTIDE SEQUENCE</scope>
    <source>
        <strain evidence="2">HB182678</strain>
    </source>
</reference>
<evidence type="ECO:0000313" key="2">
    <source>
        <dbReference type="EMBL" id="MBE3640465.1"/>
    </source>
</evidence>
<gene>
    <name evidence="2" type="ORF">ICN82_19860</name>
</gene>
<dbReference type="Proteomes" id="UP000609121">
    <property type="component" value="Unassembled WGS sequence"/>
</dbReference>